<comment type="caution">
    <text evidence="1">The sequence shown here is derived from an EMBL/GenBank/DDBJ whole genome shotgun (WGS) entry which is preliminary data.</text>
</comment>
<accession>A0ABY2RSQ6</accession>
<dbReference type="Proteomes" id="UP000309992">
    <property type="component" value="Unassembled WGS sequence"/>
</dbReference>
<organism evidence="1 2">
    <name type="scientific">Prauserella endophytica</name>
    <dbReference type="NCBI Taxonomy" id="1592324"/>
    <lineage>
        <taxon>Bacteria</taxon>
        <taxon>Bacillati</taxon>
        <taxon>Actinomycetota</taxon>
        <taxon>Actinomycetes</taxon>
        <taxon>Pseudonocardiales</taxon>
        <taxon>Pseudonocardiaceae</taxon>
        <taxon>Prauserella</taxon>
        <taxon>Prauserella coralliicola group</taxon>
    </lineage>
</organism>
<keyword evidence="2" id="KW-1185">Reference proteome</keyword>
<evidence type="ECO:0000313" key="2">
    <source>
        <dbReference type="Proteomes" id="UP000309992"/>
    </source>
</evidence>
<reference evidence="1 2" key="1">
    <citation type="journal article" date="2015" name="Antonie Van Leeuwenhoek">
        <title>Prauserella endophytica sp. nov., an endophytic actinobacterium isolated from Tamarix taklamakanensis.</title>
        <authorList>
            <person name="Liu J.M."/>
            <person name="Habden X."/>
            <person name="Guo L."/>
            <person name="Tuo L."/>
            <person name="Jiang Z.K."/>
            <person name="Liu S.W."/>
            <person name="Liu X.F."/>
            <person name="Chen L."/>
            <person name="Li R.F."/>
            <person name="Zhang Y.Q."/>
            <person name="Sun C.H."/>
        </authorList>
    </citation>
    <scope>NUCLEOTIDE SEQUENCE [LARGE SCALE GENOMIC DNA]</scope>
    <source>
        <strain evidence="1 2">CGMCC 4.7182</strain>
    </source>
</reference>
<gene>
    <name evidence="1" type="ORF">FCN18_37295</name>
</gene>
<dbReference type="RefSeq" id="WP_137097403.1">
    <property type="nucleotide sequence ID" value="NZ_SWMS01000049.1"/>
</dbReference>
<name>A0ABY2RSQ6_9PSEU</name>
<protein>
    <recommendedName>
        <fullName evidence="3">DinB family protein</fullName>
    </recommendedName>
</protein>
<evidence type="ECO:0000313" key="1">
    <source>
        <dbReference type="EMBL" id="TKG58874.1"/>
    </source>
</evidence>
<sequence length="151" mass="16276">MSDPSGVLREAAQHLRQLAFSASELHSLPWSIKPDPEFDLAFVNGADGDSLADVCLEGGGTFTLEAARWVVAMSPAVAEPLASWLEKEADSAEHHVKAWKNRHVPDPKLGGYTVFDEGRPGPISDDELSRNIEHHYGHALALASAVLGADR</sequence>
<dbReference type="EMBL" id="SWMS01000049">
    <property type="protein sequence ID" value="TKG58874.1"/>
    <property type="molecule type" value="Genomic_DNA"/>
</dbReference>
<proteinExistence type="predicted"/>
<evidence type="ECO:0008006" key="3">
    <source>
        <dbReference type="Google" id="ProtNLM"/>
    </source>
</evidence>